<sequence length="185" mass="21670">MTNIENESTWPIWATESVEIAPPDPQWIEQGKFYTNELTQLLSPVDIQHIEHFGSTAIPNLPAKPIIDMMAITDSFDQLPAIIPILEKENWHYVPPELDGKQHRRFFVKVINDKRAAHLHIVLQQGQQWQNQLLFRDRLIAHPEWAEQYGQLKQHLAIDNKDDREAYTQAKTEFVQNILDHHDKI</sequence>
<reference evidence="1 2" key="1">
    <citation type="submission" date="2023-02" db="EMBL/GenBank/DDBJ databases">
        <title>Genome sequence of Paenibacillus kyungheensis KACC 18744.</title>
        <authorList>
            <person name="Kim S."/>
            <person name="Heo J."/>
            <person name="Kwon S.-W."/>
        </authorList>
    </citation>
    <scope>NUCLEOTIDE SEQUENCE [LARGE SCALE GENOMIC DNA]</scope>
    <source>
        <strain evidence="1 2">KACC 18744</strain>
    </source>
</reference>
<dbReference type="PANTHER" id="PTHR34822">
    <property type="entry name" value="GRPB DOMAIN PROTEIN (AFU_ORTHOLOGUE AFUA_1G01530)"/>
    <property type="match status" value="1"/>
</dbReference>
<dbReference type="KEGG" id="pka:PQ456_12810"/>
<dbReference type="InterPro" id="IPR007344">
    <property type="entry name" value="GrpB/CoaE"/>
</dbReference>
<keyword evidence="2" id="KW-1185">Reference proteome</keyword>
<protein>
    <submittedName>
        <fullName evidence="1">GrpB family protein</fullName>
    </submittedName>
</protein>
<dbReference type="SUPFAM" id="SSF81301">
    <property type="entry name" value="Nucleotidyltransferase"/>
    <property type="match status" value="1"/>
</dbReference>
<dbReference type="Pfam" id="PF04229">
    <property type="entry name" value="GrpB"/>
    <property type="match status" value="1"/>
</dbReference>
<dbReference type="Gene3D" id="3.30.460.10">
    <property type="entry name" value="Beta Polymerase, domain 2"/>
    <property type="match status" value="1"/>
</dbReference>
<dbReference type="EMBL" id="CP117416">
    <property type="protein sequence ID" value="WCT54085.1"/>
    <property type="molecule type" value="Genomic_DNA"/>
</dbReference>
<proteinExistence type="predicted"/>
<evidence type="ECO:0000313" key="1">
    <source>
        <dbReference type="EMBL" id="WCT54085.1"/>
    </source>
</evidence>
<evidence type="ECO:0000313" key="2">
    <source>
        <dbReference type="Proteomes" id="UP001220509"/>
    </source>
</evidence>
<dbReference type="PANTHER" id="PTHR34822:SF1">
    <property type="entry name" value="GRPB FAMILY PROTEIN"/>
    <property type="match status" value="1"/>
</dbReference>
<dbReference type="AlphaFoldDB" id="A0AAX3LWF5"/>
<dbReference type="InterPro" id="IPR043519">
    <property type="entry name" value="NT_sf"/>
</dbReference>
<name>A0AAX3LWF5_9BACL</name>
<organism evidence="1 2">
    <name type="scientific">Paenibacillus kyungheensis</name>
    <dbReference type="NCBI Taxonomy" id="1452732"/>
    <lineage>
        <taxon>Bacteria</taxon>
        <taxon>Bacillati</taxon>
        <taxon>Bacillota</taxon>
        <taxon>Bacilli</taxon>
        <taxon>Bacillales</taxon>
        <taxon>Paenibacillaceae</taxon>
        <taxon>Paenibacillus</taxon>
    </lineage>
</organism>
<dbReference type="RefSeq" id="WP_273612633.1">
    <property type="nucleotide sequence ID" value="NZ_CP117416.1"/>
</dbReference>
<gene>
    <name evidence="1" type="ORF">PQ456_12810</name>
</gene>
<accession>A0AAX3LWF5</accession>
<dbReference type="Proteomes" id="UP001220509">
    <property type="component" value="Chromosome"/>
</dbReference>